<dbReference type="InterPro" id="IPR002656">
    <property type="entry name" value="Acyl_transf_3_dom"/>
</dbReference>
<dbReference type="Pfam" id="PF01757">
    <property type="entry name" value="Acyl_transf_3"/>
    <property type="match status" value="1"/>
</dbReference>
<keyword evidence="2" id="KW-1133">Transmembrane helix</keyword>
<reference evidence="4 5" key="1">
    <citation type="submission" date="2019-01" db="EMBL/GenBank/DDBJ databases">
        <authorList>
            <person name="Chen W.-M."/>
        </authorList>
    </citation>
    <scope>NUCLEOTIDE SEQUENCE [LARGE SCALE GENOMIC DNA]</scope>
    <source>
        <strain evidence="4 5">TLA-22</strain>
    </source>
</reference>
<evidence type="ECO:0000313" key="4">
    <source>
        <dbReference type="EMBL" id="RVT43971.1"/>
    </source>
</evidence>
<comment type="caution">
    <text evidence="4">The sequence shown here is derived from an EMBL/GenBank/DDBJ whole genome shotgun (WGS) entry which is preliminary data.</text>
</comment>
<keyword evidence="2" id="KW-0472">Membrane</keyword>
<evidence type="ECO:0000256" key="1">
    <source>
        <dbReference type="SAM" id="MobiDB-lite"/>
    </source>
</evidence>
<feature type="domain" description="Acyltransferase 3" evidence="3">
    <location>
        <begin position="22"/>
        <end position="296"/>
    </location>
</feature>
<dbReference type="Proteomes" id="UP000282977">
    <property type="component" value="Unassembled WGS sequence"/>
</dbReference>
<dbReference type="AlphaFoldDB" id="A0A437JDK0"/>
<dbReference type="OrthoDB" id="6064642at2"/>
<proteinExistence type="predicted"/>
<dbReference type="GO" id="GO:0016747">
    <property type="term" value="F:acyltransferase activity, transferring groups other than amino-acyl groups"/>
    <property type="evidence" value="ECO:0007669"/>
    <property type="project" value="InterPro"/>
</dbReference>
<keyword evidence="5" id="KW-1185">Reference proteome</keyword>
<feature type="transmembrane region" description="Helical" evidence="2">
    <location>
        <begin position="223"/>
        <end position="240"/>
    </location>
</feature>
<protein>
    <submittedName>
        <fullName evidence="4">Acyltransferase</fullName>
    </submittedName>
</protein>
<feature type="transmembrane region" description="Helical" evidence="2">
    <location>
        <begin position="292"/>
        <end position="311"/>
    </location>
</feature>
<name>A0A437JDK0_9SPHN</name>
<dbReference type="EMBL" id="RZUL01000001">
    <property type="protein sequence ID" value="RVT43971.1"/>
    <property type="molecule type" value="Genomic_DNA"/>
</dbReference>
<evidence type="ECO:0000313" key="5">
    <source>
        <dbReference type="Proteomes" id="UP000282977"/>
    </source>
</evidence>
<keyword evidence="4" id="KW-0012">Acyltransferase</keyword>
<feature type="transmembrane region" description="Helical" evidence="2">
    <location>
        <begin position="142"/>
        <end position="158"/>
    </location>
</feature>
<feature type="transmembrane region" description="Helical" evidence="2">
    <location>
        <begin position="261"/>
        <end position="280"/>
    </location>
</feature>
<keyword evidence="4" id="KW-0808">Transferase</keyword>
<gene>
    <name evidence="4" type="ORF">ENE74_01235</name>
</gene>
<feature type="transmembrane region" description="Helical" evidence="2">
    <location>
        <begin position="190"/>
        <end position="211"/>
    </location>
</feature>
<accession>A0A437JDK0</accession>
<feature type="transmembrane region" description="Helical" evidence="2">
    <location>
        <begin position="68"/>
        <end position="95"/>
    </location>
</feature>
<feature type="region of interest" description="Disordered" evidence="1">
    <location>
        <begin position="335"/>
        <end position="357"/>
    </location>
</feature>
<evidence type="ECO:0000259" key="3">
    <source>
        <dbReference type="Pfam" id="PF01757"/>
    </source>
</evidence>
<sequence length="357" mass="38403">MHAWTGRTGEELAHMAGSGQELLRWTVMEGLGKSAVPLLGMISGYLLAGSRRALHWRSHVSAKARTILLPMLLWNAIAIGCVSGAAMAGLIQAPVPHSARWMIEEMLALTRAPDINVQMPFLRDLFVCMLIAPWLVRWRPPALALLAAAIAGVAVIGLPQPLLLRPIILLFFVTGMIAGKTVLAERAAALPLIVALLPFLLLMPVKVALSLPPAPFSVSHPHAMALLDLAMRIAAALAFWRMAHGIAQTRLRIPLLRIEPYAFFLFCAHLVLIWLGGPAIGQWTGPLGTPLYPTFLLMQPLLALAASILLAKAISHISPRAARILSGGRLARSDDGLAPARKMPSAKRQVRPTPAAA</sequence>
<feature type="transmembrane region" description="Helical" evidence="2">
    <location>
        <begin position="164"/>
        <end position="183"/>
    </location>
</feature>
<organism evidence="4 5">
    <name type="scientific">Sphingobium algorifonticola</name>
    <dbReference type="NCBI Taxonomy" id="2008318"/>
    <lineage>
        <taxon>Bacteria</taxon>
        <taxon>Pseudomonadati</taxon>
        <taxon>Pseudomonadota</taxon>
        <taxon>Alphaproteobacteria</taxon>
        <taxon>Sphingomonadales</taxon>
        <taxon>Sphingomonadaceae</taxon>
        <taxon>Sphingobium</taxon>
    </lineage>
</organism>
<feature type="transmembrane region" description="Helical" evidence="2">
    <location>
        <begin position="115"/>
        <end position="135"/>
    </location>
</feature>
<keyword evidence="2" id="KW-0812">Transmembrane</keyword>
<evidence type="ECO:0000256" key="2">
    <source>
        <dbReference type="SAM" id="Phobius"/>
    </source>
</evidence>
<feature type="transmembrane region" description="Helical" evidence="2">
    <location>
        <begin position="30"/>
        <end position="48"/>
    </location>
</feature>